<dbReference type="EMBL" id="CAJNOL010000607">
    <property type="protein sequence ID" value="CAF1135918.1"/>
    <property type="molecule type" value="Genomic_DNA"/>
</dbReference>
<evidence type="ECO:0000313" key="3">
    <source>
        <dbReference type="EMBL" id="CAF1130380.1"/>
    </source>
</evidence>
<feature type="region of interest" description="Disordered" evidence="1">
    <location>
        <begin position="19"/>
        <end position="53"/>
    </location>
</feature>
<proteinExistence type="predicted"/>
<evidence type="ECO:0000256" key="1">
    <source>
        <dbReference type="SAM" id="MobiDB-lite"/>
    </source>
</evidence>
<reference evidence="4" key="1">
    <citation type="submission" date="2021-02" db="EMBL/GenBank/DDBJ databases">
        <authorList>
            <person name="Nowell W R."/>
        </authorList>
    </citation>
    <scope>NUCLEOTIDE SEQUENCE</scope>
</reference>
<feature type="compositionally biased region" description="Polar residues" evidence="1">
    <location>
        <begin position="77"/>
        <end position="89"/>
    </location>
</feature>
<sequence>MKTVFYIFNRKRKIIVRNDSENENIETNKHNEQQLSDNELDDNQSENDDKYKRKLTLKKNKKCFIYLFLQISHRQSESTGRYKSKATISTEEEEGEEVEDNNEGSAAAEDEQEEGNEENAEDDGQEEEEEEKAPEDIDVSDDED</sequence>
<dbReference type="Proteomes" id="UP000663854">
    <property type="component" value="Unassembled WGS sequence"/>
</dbReference>
<feature type="region of interest" description="Disordered" evidence="1">
    <location>
        <begin position="75"/>
        <end position="144"/>
    </location>
</feature>
<accession>A0A814RN45</accession>
<evidence type="ECO:0000313" key="2">
    <source>
        <dbReference type="EMBL" id="CAF1018639.1"/>
    </source>
</evidence>
<evidence type="ECO:0000313" key="4">
    <source>
        <dbReference type="EMBL" id="CAF1135918.1"/>
    </source>
</evidence>
<gene>
    <name evidence="3" type="ORF">JXQ802_LOCUS20670</name>
    <name evidence="4" type="ORF">JXQ802_LOCUS20953</name>
    <name evidence="2" type="ORF">PYM288_LOCUS15493</name>
</gene>
<dbReference type="AlphaFoldDB" id="A0A814RN45"/>
<protein>
    <submittedName>
        <fullName evidence="4">Uncharacterized protein</fullName>
    </submittedName>
</protein>
<comment type="caution">
    <text evidence="4">The sequence shown here is derived from an EMBL/GenBank/DDBJ whole genome shotgun (WGS) entry which is preliminary data.</text>
</comment>
<feature type="compositionally biased region" description="Basic and acidic residues" evidence="1">
    <location>
        <begin position="19"/>
        <end position="32"/>
    </location>
</feature>
<feature type="compositionally biased region" description="Acidic residues" evidence="1">
    <location>
        <begin position="90"/>
        <end position="144"/>
    </location>
</feature>
<dbReference type="EMBL" id="CAJNOH010000373">
    <property type="protein sequence ID" value="CAF1018639.1"/>
    <property type="molecule type" value="Genomic_DNA"/>
</dbReference>
<organism evidence="4 5">
    <name type="scientific">Rotaria sordida</name>
    <dbReference type="NCBI Taxonomy" id="392033"/>
    <lineage>
        <taxon>Eukaryota</taxon>
        <taxon>Metazoa</taxon>
        <taxon>Spiralia</taxon>
        <taxon>Gnathifera</taxon>
        <taxon>Rotifera</taxon>
        <taxon>Eurotatoria</taxon>
        <taxon>Bdelloidea</taxon>
        <taxon>Philodinida</taxon>
        <taxon>Philodinidae</taxon>
        <taxon>Rotaria</taxon>
    </lineage>
</organism>
<name>A0A814RN45_9BILA</name>
<keyword evidence="5" id="KW-1185">Reference proteome</keyword>
<dbReference type="Proteomes" id="UP000663870">
    <property type="component" value="Unassembled WGS sequence"/>
</dbReference>
<evidence type="ECO:0000313" key="5">
    <source>
        <dbReference type="Proteomes" id="UP000663870"/>
    </source>
</evidence>
<dbReference type="EMBL" id="CAJNOL010000594">
    <property type="protein sequence ID" value="CAF1130380.1"/>
    <property type="molecule type" value="Genomic_DNA"/>
</dbReference>